<dbReference type="Gramene" id="PUZ45146">
    <property type="protein sequence ID" value="PUZ45146"/>
    <property type="gene ID" value="GQ55_8G198900"/>
</dbReference>
<evidence type="ECO:0000256" key="1">
    <source>
        <dbReference type="SAM" id="MobiDB-lite"/>
    </source>
</evidence>
<dbReference type="AlphaFoldDB" id="A0A2T7CP94"/>
<proteinExistence type="predicted"/>
<organism evidence="2 3">
    <name type="scientific">Panicum hallii var. hallii</name>
    <dbReference type="NCBI Taxonomy" id="1504633"/>
    <lineage>
        <taxon>Eukaryota</taxon>
        <taxon>Viridiplantae</taxon>
        <taxon>Streptophyta</taxon>
        <taxon>Embryophyta</taxon>
        <taxon>Tracheophyta</taxon>
        <taxon>Spermatophyta</taxon>
        <taxon>Magnoliopsida</taxon>
        <taxon>Liliopsida</taxon>
        <taxon>Poales</taxon>
        <taxon>Poaceae</taxon>
        <taxon>PACMAD clade</taxon>
        <taxon>Panicoideae</taxon>
        <taxon>Panicodae</taxon>
        <taxon>Paniceae</taxon>
        <taxon>Panicinae</taxon>
        <taxon>Panicum</taxon>
        <taxon>Panicum sect. Panicum</taxon>
    </lineage>
</organism>
<name>A0A2T7CP94_9POAL</name>
<dbReference type="Proteomes" id="UP000244336">
    <property type="component" value="Chromosome 8"/>
</dbReference>
<sequence length="377" mass="42604">MATSARLQQLGLPDFIPNGQRTATNSKDKNKTNERNREDADYDPLHDDTGEQDLFDDDIAKVMVLPSYGFDLHDDNNTMADGADVIAQPVGVNQMTNEGGEVPWNRGTNMGHGQIRPLVPLIAAKYATEINIAVRNHIPVLTHWKEYKDHAEIEEFLGILRVSTFSKAFPLFRCNNPYFLYVLPSQLAKFNIDTNDAVVKNGCLEMMRNGMIYQKNKDNRGNVLLHQTTGSCSYPVFVENLDEDTELNAFDLFKMCHFSKKKDGYTPAVQSAITQMETQLAAQPTQGEQPKSAVQVVASVLEHNNKKSVFLQNVGMQTKRPRMSAQLEAEKRENAELRLIQVQETEQTRIRDKEEMSKKQAELEAKLELVLDQNGSR</sequence>
<dbReference type="PANTHER" id="PTHR33063:SF13">
    <property type="entry name" value="OS02G0583500 PROTEIN"/>
    <property type="match status" value="1"/>
</dbReference>
<protein>
    <submittedName>
        <fullName evidence="2">Uncharacterized protein</fullName>
    </submittedName>
</protein>
<reference evidence="2 3" key="1">
    <citation type="submission" date="2018-04" db="EMBL/GenBank/DDBJ databases">
        <title>WGS assembly of Panicum hallii var. hallii HAL2.</title>
        <authorList>
            <person name="Lovell J."/>
            <person name="Jenkins J."/>
            <person name="Lowry D."/>
            <person name="Mamidi S."/>
            <person name="Sreedasyam A."/>
            <person name="Weng X."/>
            <person name="Barry K."/>
            <person name="Bonette J."/>
            <person name="Campitelli B."/>
            <person name="Daum C."/>
            <person name="Gordon S."/>
            <person name="Gould B."/>
            <person name="Lipzen A."/>
            <person name="MacQueen A."/>
            <person name="Palacio-Mejia J."/>
            <person name="Plott C."/>
            <person name="Shakirov E."/>
            <person name="Shu S."/>
            <person name="Yoshinaga Y."/>
            <person name="Zane M."/>
            <person name="Rokhsar D."/>
            <person name="Grimwood J."/>
            <person name="Schmutz J."/>
            <person name="Juenger T."/>
        </authorList>
    </citation>
    <scope>NUCLEOTIDE SEQUENCE [LARGE SCALE GENOMIC DNA]</scope>
    <source>
        <strain evidence="3">cv. HAL2</strain>
    </source>
</reference>
<evidence type="ECO:0000313" key="3">
    <source>
        <dbReference type="Proteomes" id="UP000244336"/>
    </source>
</evidence>
<feature type="compositionally biased region" description="Basic and acidic residues" evidence="1">
    <location>
        <begin position="26"/>
        <end position="49"/>
    </location>
</feature>
<accession>A0A2T7CP94</accession>
<keyword evidence="3" id="KW-1185">Reference proteome</keyword>
<evidence type="ECO:0000313" key="2">
    <source>
        <dbReference type="EMBL" id="PUZ45146.1"/>
    </source>
</evidence>
<dbReference type="EMBL" id="CM009756">
    <property type="protein sequence ID" value="PUZ45146.1"/>
    <property type="molecule type" value="Genomic_DNA"/>
</dbReference>
<dbReference type="OrthoDB" id="688938at2759"/>
<dbReference type="PANTHER" id="PTHR33063">
    <property type="entry name" value="OS02G0583500 PROTEIN"/>
    <property type="match status" value="1"/>
</dbReference>
<feature type="region of interest" description="Disordered" evidence="1">
    <location>
        <begin position="1"/>
        <end position="51"/>
    </location>
</feature>
<gene>
    <name evidence="2" type="ORF">GQ55_8G198900</name>
</gene>